<dbReference type="KEGG" id="mng:MNEG_13262"/>
<evidence type="ECO:0000256" key="5">
    <source>
        <dbReference type="SAM" id="MobiDB-lite"/>
    </source>
</evidence>
<evidence type="ECO:0000313" key="7">
    <source>
        <dbReference type="EMBL" id="KIY94698.1"/>
    </source>
</evidence>
<evidence type="ECO:0000313" key="8">
    <source>
        <dbReference type="Proteomes" id="UP000054498"/>
    </source>
</evidence>
<dbReference type="OrthoDB" id="411372at2759"/>
<evidence type="ECO:0000259" key="6">
    <source>
        <dbReference type="PROSITE" id="PS50103"/>
    </source>
</evidence>
<dbReference type="Pfam" id="PF18044">
    <property type="entry name" value="zf-CCCH_4"/>
    <property type="match status" value="1"/>
</dbReference>
<proteinExistence type="predicted"/>
<name>A0A0D2KFN4_9CHLO</name>
<evidence type="ECO:0000256" key="4">
    <source>
        <dbReference type="PROSITE-ProRule" id="PRU00723"/>
    </source>
</evidence>
<feature type="region of interest" description="Disordered" evidence="5">
    <location>
        <begin position="79"/>
        <end position="155"/>
    </location>
</feature>
<keyword evidence="2 4" id="KW-0863">Zinc-finger</keyword>
<feature type="region of interest" description="Disordered" evidence="5">
    <location>
        <begin position="1"/>
        <end position="66"/>
    </location>
</feature>
<reference evidence="7 8" key="1">
    <citation type="journal article" date="2013" name="BMC Genomics">
        <title>Reconstruction of the lipid metabolism for the microalga Monoraphidium neglectum from its genome sequence reveals characteristics suitable for biofuel production.</title>
        <authorList>
            <person name="Bogen C."/>
            <person name="Al-Dilaimi A."/>
            <person name="Albersmeier A."/>
            <person name="Wichmann J."/>
            <person name="Grundmann M."/>
            <person name="Rupp O."/>
            <person name="Lauersen K.J."/>
            <person name="Blifernez-Klassen O."/>
            <person name="Kalinowski J."/>
            <person name="Goesmann A."/>
            <person name="Mussgnug J.H."/>
            <person name="Kruse O."/>
        </authorList>
    </citation>
    <scope>NUCLEOTIDE SEQUENCE [LARGE SCALE GENOMIC DNA]</scope>
    <source>
        <strain evidence="7 8">SAG 48.87</strain>
    </source>
</reference>
<dbReference type="InterPro" id="IPR041367">
    <property type="entry name" value="Znf-CCCH_4"/>
</dbReference>
<dbReference type="RefSeq" id="XP_013893718.1">
    <property type="nucleotide sequence ID" value="XM_014038264.1"/>
</dbReference>
<dbReference type="GeneID" id="25730707"/>
<feature type="compositionally biased region" description="Gly residues" evidence="5">
    <location>
        <begin position="130"/>
        <end position="143"/>
    </location>
</feature>
<dbReference type="PROSITE" id="PS50103">
    <property type="entry name" value="ZF_C3H1"/>
    <property type="match status" value="1"/>
</dbReference>
<gene>
    <name evidence="7" type="ORF">MNEG_13262</name>
</gene>
<accession>A0A0D2KFN4</accession>
<dbReference type="SUPFAM" id="SSF90229">
    <property type="entry name" value="CCCH zinc finger"/>
    <property type="match status" value="1"/>
</dbReference>
<evidence type="ECO:0000256" key="2">
    <source>
        <dbReference type="ARBA" id="ARBA00022771"/>
    </source>
</evidence>
<keyword evidence="1 4" id="KW-0479">Metal-binding</keyword>
<dbReference type="InterPro" id="IPR000571">
    <property type="entry name" value="Znf_CCCH"/>
</dbReference>
<evidence type="ECO:0000256" key="1">
    <source>
        <dbReference type="ARBA" id="ARBA00022723"/>
    </source>
</evidence>
<dbReference type="EMBL" id="KK103939">
    <property type="protein sequence ID" value="KIY94698.1"/>
    <property type="molecule type" value="Genomic_DNA"/>
</dbReference>
<dbReference type="InterPro" id="IPR036855">
    <property type="entry name" value="Znf_CCCH_sf"/>
</dbReference>
<evidence type="ECO:0000256" key="3">
    <source>
        <dbReference type="ARBA" id="ARBA00022833"/>
    </source>
</evidence>
<organism evidence="7 8">
    <name type="scientific">Monoraphidium neglectum</name>
    <dbReference type="NCBI Taxonomy" id="145388"/>
    <lineage>
        <taxon>Eukaryota</taxon>
        <taxon>Viridiplantae</taxon>
        <taxon>Chlorophyta</taxon>
        <taxon>core chlorophytes</taxon>
        <taxon>Chlorophyceae</taxon>
        <taxon>CS clade</taxon>
        <taxon>Sphaeropleales</taxon>
        <taxon>Selenastraceae</taxon>
        <taxon>Monoraphidium</taxon>
    </lineage>
</organism>
<dbReference type="Gene3D" id="4.10.1000.10">
    <property type="entry name" value="Zinc finger, CCCH-type"/>
    <property type="match status" value="1"/>
</dbReference>
<keyword evidence="3 4" id="KW-0862">Zinc</keyword>
<feature type="domain" description="C3H1-type" evidence="6">
    <location>
        <begin position="148"/>
        <end position="175"/>
    </location>
</feature>
<sequence length="191" mass="19351">MAAVAAAAAARKAAARPPSVQQQQQQQQLEQHGWDEPQDAGWGSSGQDAGWDAPAAPATPAPAPAPLLTAVYQSPGYVGAGGDALTWQQREAHAPQQPVRQAAASGGGGGGGALTWQQQEGLAAGAANGSSGGGSGGGSGGAGQQRRPRHQTPCKFYPLGRCQRGAACAFRHDEPAAAQELRQQRYGQAQL</sequence>
<dbReference type="GO" id="GO:0008270">
    <property type="term" value="F:zinc ion binding"/>
    <property type="evidence" value="ECO:0007669"/>
    <property type="project" value="UniProtKB-KW"/>
</dbReference>
<feature type="zinc finger region" description="C3H1-type" evidence="4">
    <location>
        <begin position="148"/>
        <end position="175"/>
    </location>
</feature>
<feature type="compositionally biased region" description="Low complexity" evidence="5">
    <location>
        <begin position="1"/>
        <end position="12"/>
    </location>
</feature>
<protein>
    <recommendedName>
        <fullName evidence="6">C3H1-type domain-containing protein</fullName>
    </recommendedName>
</protein>
<keyword evidence="8" id="KW-1185">Reference proteome</keyword>
<dbReference type="Proteomes" id="UP000054498">
    <property type="component" value="Unassembled WGS sequence"/>
</dbReference>
<dbReference type="AlphaFoldDB" id="A0A0D2KFN4"/>